<dbReference type="EMBL" id="BAABCS010000003">
    <property type="protein sequence ID" value="GAA4040594.1"/>
    <property type="molecule type" value="Genomic_DNA"/>
</dbReference>
<dbReference type="InterPro" id="IPR029045">
    <property type="entry name" value="ClpP/crotonase-like_dom_sf"/>
</dbReference>
<dbReference type="CDD" id="cd06567">
    <property type="entry name" value="Peptidase_S41"/>
    <property type="match status" value="1"/>
</dbReference>
<dbReference type="Proteomes" id="UP001500426">
    <property type="component" value="Unassembled WGS sequence"/>
</dbReference>
<dbReference type="PANTHER" id="PTHR32060:SF30">
    <property type="entry name" value="CARBOXY-TERMINAL PROCESSING PROTEASE CTPA"/>
    <property type="match status" value="1"/>
</dbReference>
<dbReference type="Gene3D" id="3.90.226.10">
    <property type="entry name" value="2-enoyl-CoA Hydratase, Chain A, domain 1"/>
    <property type="match status" value="1"/>
</dbReference>
<gene>
    <name evidence="2" type="ORF">GCM10022388_01400</name>
</gene>
<dbReference type="PANTHER" id="PTHR32060">
    <property type="entry name" value="TAIL-SPECIFIC PROTEASE"/>
    <property type="match status" value="1"/>
</dbReference>
<organism evidence="2 3">
    <name type="scientific">Flavobacterium chungnamense</name>
    <dbReference type="NCBI Taxonomy" id="706182"/>
    <lineage>
        <taxon>Bacteria</taxon>
        <taxon>Pseudomonadati</taxon>
        <taxon>Bacteroidota</taxon>
        <taxon>Flavobacteriia</taxon>
        <taxon>Flavobacteriales</taxon>
        <taxon>Flavobacteriaceae</taxon>
        <taxon>Flavobacterium</taxon>
    </lineage>
</organism>
<evidence type="ECO:0000259" key="1">
    <source>
        <dbReference type="SMART" id="SM00245"/>
    </source>
</evidence>
<proteinExistence type="predicted"/>
<feature type="domain" description="Tail specific protease" evidence="1">
    <location>
        <begin position="253"/>
        <end position="492"/>
    </location>
</feature>
<comment type="caution">
    <text evidence="2">The sequence shown here is derived from an EMBL/GenBank/DDBJ whole genome shotgun (WGS) entry which is preliminary data.</text>
</comment>
<dbReference type="InterPro" id="IPR005151">
    <property type="entry name" value="Tail-specific_protease"/>
</dbReference>
<dbReference type="RefSeq" id="WP_345089191.1">
    <property type="nucleotide sequence ID" value="NZ_BAABCS010000003.1"/>
</dbReference>
<sequence length="535" mass="60908">MKFSQFSSFYFSLFVGILVSIVSFSCVSVEEYNKRLAQPISEKDLIKDVNFVQRKLEKYHPNLYTYIFKEELNRKFDSIRNVLNKPISSQDFFLLISPVVASVKQGHMSMSSPSKRISKKQQKRLAKSGTGPLSQFDFEWMNDKLYVLKNKSKQKGIVSGAEVVSINAITPQQLHNKYRKTYASDGLNKTYLKRAFSKRFTNYLTNEIGINDSLYYVFRQNDSLKEVIVSRLKAEKKEKVKKTETTPKVTETNPKTEKKVVDSKKDKRIFGYDETTKSFSKKLTFVAKDSSIAVLKIKDFSKGKFRKAYDIVFENLKQKNVKTLVLDLRNNPGGRVADAVDLYSYLTNKDFQMLEPAQVVSKASLWKLGMFDKIPKITYPFAAIGYPFYMAFSSLRTKKNNDGTYTYSLVGSKKQQNKANHFSGKIYVLINGNSFSAACLVSAALKENKDITFVGEETGGSFNSTVAGLLPVLKLPNSNLYIRIGLMDIGTTNKTAVFGRGIFPDQEIIPTLKDKIENKDPEMEWILNDIKLKDN</sequence>
<dbReference type="SMART" id="SM00245">
    <property type="entry name" value="TSPc"/>
    <property type="match status" value="1"/>
</dbReference>
<dbReference type="SUPFAM" id="SSF52096">
    <property type="entry name" value="ClpP/crotonase"/>
    <property type="match status" value="1"/>
</dbReference>
<protein>
    <submittedName>
        <fullName evidence="2">S41 family peptidase</fullName>
    </submittedName>
</protein>
<keyword evidence="3" id="KW-1185">Reference proteome</keyword>
<evidence type="ECO:0000313" key="3">
    <source>
        <dbReference type="Proteomes" id="UP001500426"/>
    </source>
</evidence>
<name>A0ABP7UCW2_9FLAO</name>
<dbReference type="PROSITE" id="PS51257">
    <property type="entry name" value="PROKAR_LIPOPROTEIN"/>
    <property type="match status" value="1"/>
</dbReference>
<accession>A0ABP7UCW2</accession>
<reference evidence="3" key="1">
    <citation type="journal article" date="2019" name="Int. J. Syst. Evol. Microbiol.">
        <title>The Global Catalogue of Microorganisms (GCM) 10K type strain sequencing project: providing services to taxonomists for standard genome sequencing and annotation.</title>
        <authorList>
            <consortium name="The Broad Institute Genomics Platform"/>
            <consortium name="The Broad Institute Genome Sequencing Center for Infectious Disease"/>
            <person name="Wu L."/>
            <person name="Ma J."/>
        </authorList>
    </citation>
    <scope>NUCLEOTIDE SEQUENCE [LARGE SCALE GENOMIC DNA]</scope>
    <source>
        <strain evidence="3">JCM 17068</strain>
    </source>
</reference>
<dbReference type="Pfam" id="PF03572">
    <property type="entry name" value="Peptidase_S41"/>
    <property type="match status" value="1"/>
</dbReference>
<evidence type="ECO:0000313" key="2">
    <source>
        <dbReference type="EMBL" id="GAA4040594.1"/>
    </source>
</evidence>